<evidence type="ECO:0000313" key="5">
    <source>
        <dbReference type="Proteomes" id="UP001161757"/>
    </source>
</evidence>
<accession>A0AAN6EQA2</accession>
<dbReference type="InterPro" id="IPR036291">
    <property type="entry name" value="NAD(P)-bd_dom_sf"/>
</dbReference>
<evidence type="ECO:0000259" key="3">
    <source>
        <dbReference type="SMART" id="SM00829"/>
    </source>
</evidence>
<evidence type="ECO:0000313" key="4">
    <source>
        <dbReference type="EMBL" id="KAJ8987880.1"/>
    </source>
</evidence>
<dbReference type="InterPro" id="IPR047122">
    <property type="entry name" value="Trans-enoyl_RdTase-like"/>
</dbReference>
<dbReference type="AlphaFoldDB" id="A0AAN6EQA2"/>
<dbReference type="EMBL" id="JAJGCB010000021">
    <property type="protein sequence ID" value="KAJ8987880.1"/>
    <property type="molecule type" value="Genomic_DNA"/>
</dbReference>
<dbReference type="Proteomes" id="UP001161757">
    <property type="component" value="Unassembled WGS sequence"/>
</dbReference>
<dbReference type="InterPro" id="IPR013149">
    <property type="entry name" value="ADH-like_C"/>
</dbReference>
<proteinExistence type="inferred from homology"/>
<dbReference type="InterPro" id="IPR013154">
    <property type="entry name" value="ADH-like_N"/>
</dbReference>
<comment type="caution">
    <text evidence="4">The sequence shown here is derived from an EMBL/GenBank/DDBJ whole genome shotgun (WGS) entry which is preliminary data.</text>
</comment>
<dbReference type="Pfam" id="PF08240">
    <property type="entry name" value="ADH_N"/>
    <property type="match status" value="1"/>
</dbReference>
<dbReference type="InterPro" id="IPR011032">
    <property type="entry name" value="GroES-like_sf"/>
</dbReference>
<protein>
    <recommendedName>
        <fullName evidence="3">Enoyl reductase (ER) domain-containing protein</fullName>
    </recommendedName>
</protein>
<evidence type="ECO:0000256" key="2">
    <source>
        <dbReference type="ARBA" id="ARBA00023002"/>
    </source>
</evidence>
<gene>
    <name evidence="4" type="ORF">HRR80_007962</name>
</gene>
<dbReference type="Gene3D" id="3.90.180.10">
    <property type="entry name" value="Medium-chain alcohol dehydrogenases, catalytic domain"/>
    <property type="match status" value="1"/>
</dbReference>
<reference evidence="4" key="1">
    <citation type="submission" date="2023-01" db="EMBL/GenBank/DDBJ databases">
        <title>Exophiala dermititidis isolated from Cystic Fibrosis Patient.</title>
        <authorList>
            <person name="Kurbessoian T."/>
            <person name="Crocker A."/>
            <person name="Murante D."/>
            <person name="Hogan D.A."/>
            <person name="Stajich J.E."/>
        </authorList>
    </citation>
    <scope>NUCLEOTIDE SEQUENCE</scope>
    <source>
        <strain evidence="4">Ex8</strain>
    </source>
</reference>
<comment type="similarity">
    <text evidence="1">Belongs to the zinc-containing alcohol dehydrogenase family.</text>
</comment>
<keyword evidence="2" id="KW-0560">Oxidoreductase</keyword>
<dbReference type="PANTHER" id="PTHR45348:SF2">
    <property type="entry name" value="ZINC-TYPE ALCOHOL DEHYDROGENASE-LIKE PROTEIN C2E1P3.01"/>
    <property type="match status" value="1"/>
</dbReference>
<feature type="domain" description="Enoyl reductase (ER)" evidence="3">
    <location>
        <begin position="8"/>
        <end position="337"/>
    </location>
</feature>
<dbReference type="PANTHER" id="PTHR45348">
    <property type="entry name" value="HYPOTHETICAL OXIDOREDUCTASE (EUROFUNG)"/>
    <property type="match status" value="1"/>
</dbReference>
<dbReference type="SUPFAM" id="SSF51735">
    <property type="entry name" value="NAD(P)-binding Rossmann-fold domains"/>
    <property type="match status" value="1"/>
</dbReference>
<sequence length="340" mass="37056">MKAVVMTGEPGKATLVTDRPFPRPRPGYVLADVKAIALNPTDWKHTDFFNSKDTLLGCDFAGVVAQTGTGYSKQWKVGDRICGFVSGGNALEPEDGAFAERVAVKADVALRIPDNMSFEEASSLPVAIVTVGQGLFQQMGLNRPSQPTTEKEFILIYGGSTLIGTMAIQLAKLAGYTPIATCSPHNFELVKSMGAVAAFDYKDPNCVAQIKEFTNNNLKYVWDAISLPPTAQLCAQVIAPNGRYGTILPVDFPRKDVKQTHSVAYTAFGEPVKKPFFEAQDTTADFEFMKGWIAEAEGLLHQGQLKHHPLKIGRGLENVLEGMDQLRQDKVSGQKLVYVL</sequence>
<dbReference type="CDD" id="cd08249">
    <property type="entry name" value="enoyl_reductase_like"/>
    <property type="match status" value="1"/>
</dbReference>
<evidence type="ECO:0000256" key="1">
    <source>
        <dbReference type="ARBA" id="ARBA00008072"/>
    </source>
</evidence>
<dbReference type="InterPro" id="IPR020843">
    <property type="entry name" value="ER"/>
</dbReference>
<name>A0AAN6EQA2_EXODE</name>
<dbReference type="GO" id="GO:0016651">
    <property type="term" value="F:oxidoreductase activity, acting on NAD(P)H"/>
    <property type="evidence" value="ECO:0007669"/>
    <property type="project" value="InterPro"/>
</dbReference>
<dbReference type="SUPFAM" id="SSF50129">
    <property type="entry name" value="GroES-like"/>
    <property type="match status" value="1"/>
</dbReference>
<dbReference type="Gene3D" id="3.40.50.720">
    <property type="entry name" value="NAD(P)-binding Rossmann-like Domain"/>
    <property type="match status" value="1"/>
</dbReference>
<dbReference type="SMART" id="SM00829">
    <property type="entry name" value="PKS_ER"/>
    <property type="match status" value="1"/>
</dbReference>
<organism evidence="4 5">
    <name type="scientific">Exophiala dermatitidis</name>
    <name type="common">Black yeast-like fungus</name>
    <name type="synonym">Wangiella dermatitidis</name>
    <dbReference type="NCBI Taxonomy" id="5970"/>
    <lineage>
        <taxon>Eukaryota</taxon>
        <taxon>Fungi</taxon>
        <taxon>Dikarya</taxon>
        <taxon>Ascomycota</taxon>
        <taxon>Pezizomycotina</taxon>
        <taxon>Eurotiomycetes</taxon>
        <taxon>Chaetothyriomycetidae</taxon>
        <taxon>Chaetothyriales</taxon>
        <taxon>Herpotrichiellaceae</taxon>
        <taxon>Exophiala</taxon>
    </lineage>
</organism>
<dbReference type="Pfam" id="PF00107">
    <property type="entry name" value="ADH_zinc_N"/>
    <property type="match status" value="1"/>
</dbReference>